<keyword evidence="3" id="KW-1185">Reference proteome</keyword>
<dbReference type="PANTHER" id="PTHR15573">
    <property type="entry name" value="G-PROTEIN COUPLED RECEPTOR 160-RELATED"/>
    <property type="match status" value="1"/>
</dbReference>
<feature type="transmembrane region" description="Helical" evidence="1">
    <location>
        <begin position="32"/>
        <end position="56"/>
    </location>
</feature>
<dbReference type="GO" id="GO:0005886">
    <property type="term" value="C:plasma membrane"/>
    <property type="evidence" value="ECO:0007669"/>
    <property type="project" value="TreeGrafter"/>
</dbReference>
<protein>
    <submittedName>
        <fullName evidence="2">Uncharacterized protein</fullName>
    </submittedName>
</protein>
<gene>
    <name evidence="2" type="ORF">COCON_G00063390</name>
</gene>
<keyword evidence="1" id="KW-1133">Transmembrane helix</keyword>
<dbReference type="OrthoDB" id="9947933at2759"/>
<feature type="transmembrane region" description="Helical" evidence="1">
    <location>
        <begin position="174"/>
        <end position="198"/>
    </location>
</feature>
<feature type="transmembrane region" description="Helical" evidence="1">
    <location>
        <begin position="100"/>
        <end position="119"/>
    </location>
</feature>
<feature type="transmembrane region" description="Helical" evidence="1">
    <location>
        <begin position="131"/>
        <end position="154"/>
    </location>
</feature>
<evidence type="ECO:0000256" key="1">
    <source>
        <dbReference type="SAM" id="Phobius"/>
    </source>
</evidence>
<name>A0A9Q1I3T1_CONCO</name>
<keyword evidence="1" id="KW-0472">Membrane</keyword>
<dbReference type="PANTHER" id="PTHR15573:SF0">
    <property type="entry name" value="G-PROTEIN COUPLED RECEPTOR 160-RELATED"/>
    <property type="match status" value="1"/>
</dbReference>
<feature type="non-terminal residue" evidence="2">
    <location>
        <position position="1"/>
    </location>
</feature>
<dbReference type="InterPro" id="IPR042353">
    <property type="entry name" value="GPR160"/>
</dbReference>
<dbReference type="EMBL" id="JAFJMO010000004">
    <property type="protein sequence ID" value="KAJ8279273.1"/>
    <property type="molecule type" value="Genomic_DNA"/>
</dbReference>
<feature type="non-terminal residue" evidence="2">
    <location>
        <position position="202"/>
    </location>
</feature>
<keyword evidence="1" id="KW-0812">Transmembrane</keyword>
<dbReference type="GO" id="GO:0043235">
    <property type="term" value="C:receptor complex"/>
    <property type="evidence" value="ECO:0007669"/>
    <property type="project" value="TreeGrafter"/>
</dbReference>
<reference evidence="2" key="1">
    <citation type="journal article" date="2023" name="Science">
        <title>Genome structures resolve the early diversification of teleost fishes.</title>
        <authorList>
            <person name="Parey E."/>
            <person name="Louis A."/>
            <person name="Montfort J."/>
            <person name="Bouchez O."/>
            <person name="Roques C."/>
            <person name="Iampietro C."/>
            <person name="Lluch J."/>
            <person name="Castinel A."/>
            <person name="Donnadieu C."/>
            <person name="Desvignes T."/>
            <person name="Floi Bucao C."/>
            <person name="Jouanno E."/>
            <person name="Wen M."/>
            <person name="Mejri S."/>
            <person name="Dirks R."/>
            <person name="Jansen H."/>
            <person name="Henkel C."/>
            <person name="Chen W.J."/>
            <person name="Zahm M."/>
            <person name="Cabau C."/>
            <person name="Klopp C."/>
            <person name="Thompson A.W."/>
            <person name="Robinson-Rechavi M."/>
            <person name="Braasch I."/>
            <person name="Lecointre G."/>
            <person name="Bobe J."/>
            <person name="Postlethwait J.H."/>
            <person name="Berthelot C."/>
            <person name="Roest Crollius H."/>
            <person name="Guiguen Y."/>
        </authorList>
    </citation>
    <scope>NUCLEOTIDE SEQUENCE</scope>
    <source>
        <strain evidence="2">Concon-B</strain>
    </source>
</reference>
<dbReference type="AlphaFoldDB" id="A0A9Q1I3T1"/>
<proteinExistence type="predicted"/>
<accession>A0A9Q1I3T1</accession>
<comment type="caution">
    <text evidence="2">The sequence shown here is derived from an EMBL/GenBank/DDBJ whole genome shotgun (WGS) entry which is preliminary data.</text>
</comment>
<organism evidence="2 3">
    <name type="scientific">Conger conger</name>
    <name type="common">Conger eel</name>
    <name type="synonym">Muraena conger</name>
    <dbReference type="NCBI Taxonomy" id="82655"/>
    <lineage>
        <taxon>Eukaryota</taxon>
        <taxon>Metazoa</taxon>
        <taxon>Chordata</taxon>
        <taxon>Craniata</taxon>
        <taxon>Vertebrata</taxon>
        <taxon>Euteleostomi</taxon>
        <taxon>Actinopterygii</taxon>
        <taxon>Neopterygii</taxon>
        <taxon>Teleostei</taxon>
        <taxon>Anguilliformes</taxon>
        <taxon>Congridae</taxon>
        <taxon>Conger</taxon>
    </lineage>
</organism>
<sequence>GERREVTNFFPLTEHHSPTECTRLKIPADCRYLLFFFLYVGSWLHPVLLVASIGLVCREGEDSPGLTFQKLCECRCTVPIRSYLTQPLRLGPNLGVSMDIPMPSLLLALGGKTLLNWAAVFVQRRHMCRSFLGTFCMSLAVADTLLFLSVSAIFLLGDVRVLGLRVTRHHVCALVHMACLAYSLLHWPVLLLAGLDYWRTLP</sequence>
<evidence type="ECO:0000313" key="3">
    <source>
        <dbReference type="Proteomes" id="UP001152803"/>
    </source>
</evidence>
<evidence type="ECO:0000313" key="2">
    <source>
        <dbReference type="EMBL" id="KAJ8279273.1"/>
    </source>
</evidence>
<dbReference type="Proteomes" id="UP001152803">
    <property type="component" value="Unassembled WGS sequence"/>
</dbReference>